<proteinExistence type="inferred from homology"/>
<feature type="domain" description="Nitroreductase" evidence="3">
    <location>
        <begin position="56"/>
        <end position="179"/>
    </location>
</feature>
<dbReference type="RefSeq" id="WP_353231032.1">
    <property type="nucleotide sequence ID" value="NZ_CP128491.1"/>
</dbReference>
<dbReference type="PANTHER" id="PTHR43673:SF10">
    <property type="entry name" value="NADH DEHYDROGENASE_NAD(P)H NITROREDUCTASE XCC3605-RELATED"/>
    <property type="match status" value="1"/>
</dbReference>
<accession>A0A031J1R5</accession>
<dbReference type="AlphaFoldDB" id="A0A031J1R5"/>
<gene>
    <name evidence="4" type="ORF">BV97_05688</name>
</gene>
<dbReference type="PANTHER" id="PTHR43673">
    <property type="entry name" value="NAD(P)H NITROREDUCTASE YDGI-RELATED"/>
    <property type="match status" value="1"/>
</dbReference>
<comment type="similarity">
    <text evidence="1">Belongs to the nitroreductase family.</text>
</comment>
<dbReference type="GO" id="GO:0016491">
    <property type="term" value="F:oxidoreductase activity"/>
    <property type="evidence" value="ECO:0007669"/>
    <property type="project" value="UniProtKB-KW"/>
</dbReference>
<keyword evidence="2" id="KW-0560">Oxidoreductase</keyword>
<comment type="caution">
    <text evidence="4">The sequence shown here is derived from an EMBL/GenBank/DDBJ whole genome shotgun (WGS) entry which is preliminary data.</text>
</comment>
<organism evidence="4 5">
    <name type="scientific">Novosphingobium resinovorum</name>
    <dbReference type="NCBI Taxonomy" id="158500"/>
    <lineage>
        <taxon>Bacteria</taxon>
        <taxon>Pseudomonadati</taxon>
        <taxon>Pseudomonadota</taxon>
        <taxon>Alphaproteobacteria</taxon>
        <taxon>Sphingomonadales</taxon>
        <taxon>Sphingomonadaceae</taxon>
        <taxon>Novosphingobium</taxon>
    </lineage>
</organism>
<evidence type="ECO:0000256" key="1">
    <source>
        <dbReference type="ARBA" id="ARBA00007118"/>
    </source>
</evidence>
<dbReference type="Gene3D" id="3.40.109.10">
    <property type="entry name" value="NADH Oxidase"/>
    <property type="match status" value="1"/>
</dbReference>
<dbReference type="SUPFAM" id="SSF55469">
    <property type="entry name" value="FMN-dependent nitroreductase-like"/>
    <property type="match status" value="1"/>
</dbReference>
<dbReference type="InterPro" id="IPR029479">
    <property type="entry name" value="Nitroreductase"/>
</dbReference>
<reference evidence="4 5" key="1">
    <citation type="submission" date="2014-03" db="EMBL/GenBank/DDBJ databases">
        <title>Whole genome sequence of Novosphingobium resinovorum KF1.</title>
        <authorList>
            <person name="Gan H.M."/>
            <person name="Gan H.Y."/>
            <person name="Chew T.H."/>
            <person name="Savka M.A."/>
        </authorList>
    </citation>
    <scope>NUCLEOTIDE SEQUENCE [LARGE SCALE GENOMIC DNA]</scope>
    <source>
        <strain evidence="4 5">KF1</strain>
    </source>
</reference>
<sequence length="194" mass="21680">MAVLPSSDHPGITCSWVARCRETQYLLQIGALMSSCATHRENHNMDHRQIAVETVVASRRSIRRFLDTPVSMAEVRDLIIKASRAPSGTNFQPWKVVVVAGETKRRLSAAVIQDAERGEKSEEYAYAPSPVPEPYLSRRRAVGYGLYNLYGIARDDYVARKAAMLRNFEFFGAPVGLFFVSANFRAPVRLSDAV</sequence>
<dbReference type="Pfam" id="PF00881">
    <property type="entry name" value="Nitroreductase"/>
    <property type="match status" value="1"/>
</dbReference>
<dbReference type="EMBL" id="JFYZ01000087">
    <property type="protein sequence ID" value="EZP67769.1"/>
    <property type="molecule type" value="Genomic_DNA"/>
</dbReference>
<dbReference type="Proteomes" id="UP000024329">
    <property type="component" value="Unassembled WGS sequence"/>
</dbReference>
<name>A0A031J1R5_9SPHN</name>
<evidence type="ECO:0000313" key="5">
    <source>
        <dbReference type="Proteomes" id="UP000024329"/>
    </source>
</evidence>
<protein>
    <submittedName>
        <fullName evidence="4">Nitroreductase</fullName>
    </submittedName>
</protein>
<dbReference type="eggNOG" id="COG0778">
    <property type="taxonomic scope" value="Bacteria"/>
</dbReference>
<evidence type="ECO:0000259" key="3">
    <source>
        <dbReference type="Pfam" id="PF00881"/>
    </source>
</evidence>
<evidence type="ECO:0000313" key="4">
    <source>
        <dbReference type="EMBL" id="EZP67769.1"/>
    </source>
</evidence>
<evidence type="ECO:0000256" key="2">
    <source>
        <dbReference type="ARBA" id="ARBA00023002"/>
    </source>
</evidence>
<dbReference type="InterPro" id="IPR000415">
    <property type="entry name" value="Nitroreductase-like"/>
</dbReference>